<dbReference type="EMBL" id="LHQL01000008">
    <property type="protein sequence ID" value="OOQ52219.1"/>
    <property type="molecule type" value="Genomic_DNA"/>
</dbReference>
<gene>
    <name evidence="1" type="ORF">AFM16_14975</name>
    <name evidence="2" type="ORF">HCX60_15195</name>
</gene>
<evidence type="ECO:0000313" key="4">
    <source>
        <dbReference type="Proteomes" id="UP000502504"/>
    </source>
</evidence>
<dbReference type="Proteomes" id="UP000502504">
    <property type="component" value="Chromosome"/>
</dbReference>
<accession>A0AAE6Y887</accession>
<sequence>MQYARENGWSTETVRTAFGQVAVEIVKCVKGTKTVSGMWATAPDLKLPWHTYWCKGFYSTGSGSDRVIDDMTSKDPKVPALENVLAELV</sequence>
<reference evidence="2 4" key="2">
    <citation type="submission" date="2020-03" db="EMBL/GenBank/DDBJ databases">
        <title>Is there a link between lipid content and antibiotic production in Streptomyces?</title>
        <authorList>
            <person name="David M."/>
            <person name="Lejeune C."/>
            <person name="Abreu S."/>
            <person name="Thibessard A."/>
            <person name="Leblond P."/>
            <person name="Chaminade P."/>
            <person name="Virolle M.-J."/>
        </authorList>
    </citation>
    <scope>NUCLEOTIDE SEQUENCE [LARGE SCALE GENOMIC DNA]</scope>
    <source>
        <strain evidence="2 4">DSM 41481</strain>
    </source>
</reference>
<organism evidence="2 4">
    <name type="scientific">Streptomyces antibioticus</name>
    <dbReference type="NCBI Taxonomy" id="1890"/>
    <lineage>
        <taxon>Bacteria</taxon>
        <taxon>Bacillati</taxon>
        <taxon>Actinomycetota</taxon>
        <taxon>Actinomycetes</taxon>
        <taxon>Kitasatosporales</taxon>
        <taxon>Streptomycetaceae</taxon>
        <taxon>Streptomyces</taxon>
    </lineage>
</organism>
<keyword evidence="3" id="KW-1185">Reference proteome</keyword>
<dbReference type="RefSeq" id="WP_030780151.1">
    <property type="nucleotide sequence ID" value="NZ_CM007717.1"/>
</dbReference>
<dbReference type="EMBL" id="CP050692">
    <property type="protein sequence ID" value="QIT44742.1"/>
    <property type="molecule type" value="Genomic_DNA"/>
</dbReference>
<name>A0AAE6Y887_STRAT</name>
<dbReference type="AlphaFoldDB" id="A0AAE6Y887"/>
<reference evidence="1 3" key="1">
    <citation type="submission" date="2015-07" db="EMBL/GenBank/DDBJ databases">
        <title>Draft Genome Sequence of Streptomyces antibioticus, IMRU 3720 reveals insights in the evolution of actinomycin biosynthetic gene clusters in Streptomyces.</title>
        <authorList>
            <person name="Crnovcic I."/>
            <person name="Ruckert C."/>
            <person name="Kalinowksi J."/>
            <person name="Keller U."/>
        </authorList>
    </citation>
    <scope>NUCLEOTIDE SEQUENCE [LARGE SCALE GENOMIC DNA]</scope>
    <source>
        <strain evidence="1 3">DSM 41481</strain>
    </source>
</reference>
<protein>
    <submittedName>
        <fullName evidence="2">Uncharacterized protein</fullName>
    </submittedName>
</protein>
<dbReference type="Proteomes" id="UP000190306">
    <property type="component" value="Chromosome"/>
</dbReference>
<evidence type="ECO:0000313" key="1">
    <source>
        <dbReference type="EMBL" id="OOQ52219.1"/>
    </source>
</evidence>
<proteinExistence type="predicted"/>
<evidence type="ECO:0000313" key="3">
    <source>
        <dbReference type="Proteomes" id="UP000190306"/>
    </source>
</evidence>
<evidence type="ECO:0000313" key="2">
    <source>
        <dbReference type="EMBL" id="QIT44742.1"/>
    </source>
</evidence>